<dbReference type="InterPro" id="IPR029787">
    <property type="entry name" value="Nucleotide_cyclase"/>
</dbReference>
<name>A0A285IM09_9GAMM</name>
<dbReference type="Gene3D" id="3.30.450.20">
    <property type="entry name" value="PAS domain"/>
    <property type="match status" value="2"/>
</dbReference>
<evidence type="ECO:0000313" key="9">
    <source>
        <dbReference type="EMBL" id="SNY49012.1"/>
    </source>
</evidence>
<dbReference type="Pfam" id="PF17159">
    <property type="entry name" value="MASE3"/>
    <property type="match status" value="1"/>
</dbReference>
<evidence type="ECO:0000259" key="5">
    <source>
        <dbReference type="PROSITE" id="PS50112"/>
    </source>
</evidence>
<sequence>MQNQASLITKALPQSQVKLVLFLMALILITFLPLLLNIDLPELSHQAYLPLHTVLEILAIVIAAMIFAIIREQALVNMTLRGVVLACSFFTIFWLDLAHLLSYQGMPDYFTVNDPQKTINFWLAARLIAALALCFAVLPVADKSTGLTTYYKILLAAIATVISLNYWFVNHPNTLPVFYVDGVGLTKAKIIAEYVVIFINLITVFFILHYRRHQRPFHTPALFAAVVTMILSEFYFTLYGKFSDSFNILGHALKLLSYLFLYRALVFETLAAPFAQMLQSKAELSATLAAVPDILFDVDLEERFHRVHSRPDSKLYLSPELFIGKTAAEVLPDNVARAMQKAISEAYSRQGCSDAHQYALTIEQDADPSWFQVIAALKTDNNVMPHFILAVRDITAQKNMQATEQLNALAFHTREAIMITDAERRIIRVNPAFTEITGYTEAEVIGQKPSVLSSGLHDPSFYQHMMQILELYDVWSGEIYNRRKNGQVYPEHVVINALKNNEGQVTHYIASFNDISKAKADQQRIHRLAFYDPLTHLPNRRLLLEKIQEAQIECQRSSDFAALLFIDLDHFKRLNDSFGHSFGDDLLRQLAERLQLSIRATDTLARPGGDEFILLARLQTADPVTAAADAEILGNKLLEEIRLPFVLKGHHYQITASIGVALFNNNNKGIDELMSSADLAMYHSKEHGRDQLYFFEQQMQQQLRQRQKLEHELKLALTEQQFSLYYQPKVNSVRQLAGYEALIRWHHPEQGMVPPDLFIPLAESSGLIIDIGTWVLKTACLQIKYFVDQGARLAIAVNVSQRQLVQKDFVDTVQQIIKDTGIQANLLELEITESMLHDDLEATRQKLLALSDIGVTFSLDDFGTGYSSLSYLKNLPIHVLKIDQSFVKEFLIEKTDRAIVLTIIAMAETLGLMVVAEGVEQQQQFEELAEMGCALFQGYLFGKPAPLPELMSKKINLVDAKQ</sequence>
<dbReference type="EC" id="3.1.4.52" evidence="1"/>
<keyword evidence="3" id="KW-0175">Coiled coil</keyword>
<dbReference type="SUPFAM" id="SSF55785">
    <property type="entry name" value="PYP-like sensor domain (PAS domain)"/>
    <property type="match status" value="2"/>
</dbReference>
<dbReference type="CDD" id="cd01948">
    <property type="entry name" value="EAL"/>
    <property type="match status" value="1"/>
</dbReference>
<feature type="transmembrane region" description="Helical" evidence="4">
    <location>
        <begin position="153"/>
        <end position="170"/>
    </location>
</feature>
<protein>
    <recommendedName>
        <fullName evidence="1">cyclic-guanylate-specific phosphodiesterase</fullName>
        <ecNumber evidence="1">3.1.4.52</ecNumber>
    </recommendedName>
</protein>
<dbReference type="NCBIfam" id="TIGR00229">
    <property type="entry name" value="sensory_box"/>
    <property type="match status" value="1"/>
</dbReference>
<dbReference type="GO" id="GO:0071111">
    <property type="term" value="F:cyclic-guanylate-specific phosphodiesterase activity"/>
    <property type="evidence" value="ECO:0007669"/>
    <property type="project" value="UniProtKB-EC"/>
</dbReference>
<organism evidence="9 10">
    <name type="scientific">Arsukibacterium tuosuense</name>
    <dbReference type="NCBI Taxonomy" id="1323745"/>
    <lineage>
        <taxon>Bacteria</taxon>
        <taxon>Pseudomonadati</taxon>
        <taxon>Pseudomonadota</taxon>
        <taxon>Gammaproteobacteria</taxon>
        <taxon>Chromatiales</taxon>
        <taxon>Chromatiaceae</taxon>
        <taxon>Arsukibacterium</taxon>
    </lineage>
</organism>
<dbReference type="NCBIfam" id="TIGR00254">
    <property type="entry name" value="GGDEF"/>
    <property type="match status" value="1"/>
</dbReference>
<dbReference type="InterPro" id="IPR001633">
    <property type="entry name" value="EAL_dom"/>
</dbReference>
<dbReference type="Proteomes" id="UP000219353">
    <property type="component" value="Unassembled WGS sequence"/>
</dbReference>
<feature type="transmembrane region" description="Helical" evidence="4">
    <location>
        <begin position="217"/>
        <end position="236"/>
    </location>
</feature>
<evidence type="ECO:0000256" key="1">
    <source>
        <dbReference type="ARBA" id="ARBA00012282"/>
    </source>
</evidence>
<dbReference type="Pfam" id="PF00990">
    <property type="entry name" value="GGDEF"/>
    <property type="match status" value="1"/>
</dbReference>
<keyword evidence="4" id="KW-0812">Transmembrane</keyword>
<dbReference type="CDD" id="cd00130">
    <property type="entry name" value="PAS"/>
    <property type="match status" value="1"/>
</dbReference>
<dbReference type="SMART" id="SM00091">
    <property type="entry name" value="PAS"/>
    <property type="match status" value="2"/>
</dbReference>
<dbReference type="SUPFAM" id="SSF141868">
    <property type="entry name" value="EAL domain-like"/>
    <property type="match status" value="1"/>
</dbReference>
<dbReference type="PANTHER" id="PTHR44757">
    <property type="entry name" value="DIGUANYLATE CYCLASE DGCP"/>
    <property type="match status" value="1"/>
</dbReference>
<evidence type="ECO:0000259" key="6">
    <source>
        <dbReference type="PROSITE" id="PS50113"/>
    </source>
</evidence>
<gene>
    <name evidence="9" type="ORF">SAMN06297280_1221</name>
</gene>
<feature type="transmembrane region" description="Helical" evidence="4">
    <location>
        <begin position="50"/>
        <end position="70"/>
    </location>
</feature>
<evidence type="ECO:0000259" key="7">
    <source>
        <dbReference type="PROSITE" id="PS50883"/>
    </source>
</evidence>
<dbReference type="FunFam" id="3.20.20.450:FF:000001">
    <property type="entry name" value="Cyclic di-GMP phosphodiesterase yahA"/>
    <property type="match status" value="1"/>
</dbReference>
<dbReference type="SMART" id="SM00267">
    <property type="entry name" value="GGDEF"/>
    <property type="match status" value="1"/>
</dbReference>
<keyword evidence="10" id="KW-1185">Reference proteome</keyword>
<dbReference type="SUPFAM" id="SSF55073">
    <property type="entry name" value="Nucleotide cyclase"/>
    <property type="match status" value="1"/>
</dbReference>
<dbReference type="InterPro" id="IPR043128">
    <property type="entry name" value="Rev_trsase/Diguanyl_cyclase"/>
</dbReference>
<dbReference type="PANTHER" id="PTHR44757:SF2">
    <property type="entry name" value="BIOFILM ARCHITECTURE MAINTENANCE PROTEIN MBAA"/>
    <property type="match status" value="1"/>
</dbReference>
<dbReference type="InterPro" id="IPR000700">
    <property type="entry name" value="PAS-assoc_C"/>
</dbReference>
<feature type="transmembrane region" description="Helical" evidence="4">
    <location>
        <begin position="20"/>
        <end position="38"/>
    </location>
</feature>
<accession>A0A285IM09</accession>
<feature type="domain" description="EAL" evidence="7">
    <location>
        <begin position="706"/>
        <end position="958"/>
    </location>
</feature>
<dbReference type="AlphaFoldDB" id="A0A285IM09"/>
<evidence type="ECO:0000259" key="8">
    <source>
        <dbReference type="PROSITE" id="PS50887"/>
    </source>
</evidence>
<dbReference type="Gene3D" id="3.20.20.450">
    <property type="entry name" value="EAL domain"/>
    <property type="match status" value="1"/>
</dbReference>
<dbReference type="InterPro" id="IPR033425">
    <property type="entry name" value="MASE3"/>
</dbReference>
<dbReference type="CDD" id="cd01949">
    <property type="entry name" value="GGDEF"/>
    <property type="match status" value="1"/>
</dbReference>
<feature type="transmembrane region" description="Helical" evidence="4">
    <location>
        <begin position="190"/>
        <end position="210"/>
    </location>
</feature>
<dbReference type="PROSITE" id="PS50887">
    <property type="entry name" value="GGDEF"/>
    <property type="match status" value="1"/>
</dbReference>
<dbReference type="EMBL" id="OBEB01000002">
    <property type="protein sequence ID" value="SNY49012.1"/>
    <property type="molecule type" value="Genomic_DNA"/>
</dbReference>
<dbReference type="InterPro" id="IPR035919">
    <property type="entry name" value="EAL_sf"/>
</dbReference>
<dbReference type="Gene3D" id="3.30.70.270">
    <property type="match status" value="1"/>
</dbReference>
<reference evidence="10" key="1">
    <citation type="submission" date="2017-09" db="EMBL/GenBank/DDBJ databases">
        <authorList>
            <person name="Varghese N."/>
            <person name="Submissions S."/>
        </authorList>
    </citation>
    <scope>NUCLEOTIDE SEQUENCE [LARGE SCALE GENOMIC DNA]</scope>
    <source>
        <strain evidence="10">CGMCC 1.12461</strain>
    </source>
</reference>
<feature type="domain" description="PAS" evidence="5">
    <location>
        <begin position="402"/>
        <end position="447"/>
    </location>
</feature>
<dbReference type="Pfam" id="PF00563">
    <property type="entry name" value="EAL"/>
    <property type="match status" value="1"/>
</dbReference>
<dbReference type="InterPro" id="IPR000014">
    <property type="entry name" value="PAS"/>
</dbReference>
<evidence type="ECO:0000256" key="3">
    <source>
        <dbReference type="SAM" id="Coils"/>
    </source>
</evidence>
<evidence type="ECO:0000256" key="2">
    <source>
        <dbReference type="ARBA" id="ARBA00022636"/>
    </source>
</evidence>
<dbReference type="InterPro" id="IPR052155">
    <property type="entry name" value="Biofilm_reg_signaling"/>
</dbReference>
<keyword evidence="4" id="KW-0472">Membrane</keyword>
<proteinExistence type="predicted"/>
<feature type="domain" description="GGDEF" evidence="8">
    <location>
        <begin position="559"/>
        <end position="697"/>
    </location>
</feature>
<feature type="domain" description="PAC" evidence="6">
    <location>
        <begin position="475"/>
        <end position="527"/>
    </location>
</feature>
<dbReference type="PROSITE" id="PS50113">
    <property type="entry name" value="PAC"/>
    <property type="match status" value="1"/>
</dbReference>
<dbReference type="InterPro" id="IPR035965">
    <property type="entry name" value="PAS-like_dom_sf"/>
</dbReference>
<dbReference type="PROSITE" id="PS50883">
    <property type="entry name" value="EAL"/>
    <property type="match status" value="1"/>
</dbReference>
<dbReference type="SMART" id="SM00086">
    <property type="entry name" value="PAC"/>
    <property type="match status" value="1"/>
</dbReference>
<feature type="transmembrane region" description="Helical" evidence="4">
    <location>
        <begin position="121"/>
        <end position="141"/>
    </location>
</feature>
<keyword evidence="2" id="KW-0973">c-di-GMP</keyword>
<evidence type="ECO:0000256" key="4">
    <source>
        <dbReference type="SAM" id="Phobius"/>
    </source>
</evidence>
<evidence type="ECO:0000313" key="10">
    <source>
        <dbReference type="Proteomes" id="UP000219353"/>
    </source>
</evidence>
<dbReference type="InterPro" id="IPR001610">
    <property type="entry name" value="PAC"/>
</dbReference>
<dbReference type="PROSITE" id="PS50112">
    <property type="entry name" value="PAS"/>
    <property type="match status" value="1"/>
</dbReference>
<feature type="coiled-coil region" evidence="3">
    <location>
        <begin position="692"/>
        <end position="719"/>
    </location>
</feature>
<dbReference type="InterPro" id="IPR000160">
    <property type="entry name" value="GGDEF_dom"/>
</dbReference>
<dbReference type="SMART" id="SM00052">
    <property type="entry name" value="EAL"/>
    <property type="match status" value="1"/>
</dbReference>
<keyword evidence="4" id="KW-1133">Transmembrane helix</keyword>
<feature type="transmembrane region" description="Helical" evidence="4">
    <location>
        <begin position="82"/>
        <end position="101"/>
    </location>
</feature>
<dbReference type="Pfam" id="PF13426">
    <property type="entry name" value="PAS_9"/>
    <property type="match status" value="1"/>
</dbReference>